<evidence type="ECO:0000313" key="2">
    <source>
        <dbReference type="EMBL" id="CAI9107629.1"/>
    </source>
</evidence>
<proteinExistence type="predicted"/>
<name>A0AAV1DIF8_OLDCO</name>
<organism evidence="2 3">
    <name type="scientific">Oldenlandia corymbosa var. corymbosa</name>
    <dbReference type="NCBI Taxonomy" id="529605"/>
    <lineage>
        <taxon>Eukaryota</taxon>
        <taxon>Viridiplantae</taxon>
        <taxon>Streptophyta</taxon>
        <taxon>Embryophyta</taxon>
        <taxon>Tracheophyta</taxon>
        <taxon>Spermatophyta</taxon>
        <taxon>Magnoliopsida</taxon>
        <taxon>eudicotyledons</taxon>
        <taxon>Gunneridae</taxon>
        <taxon>Pentapetalae</taxon>
        <taxon>asterids</taxon>
        <taxon>lamiids</taxon>
        <taxon>Gentianales</taxon>
        <taxon>Rubiaceae</taxon>
        <taxon>Rubioideae</taxon>
        <taxon>Spermacoceae</taxon>
        <taxon>Hedyotis-Oldenlandia complex</taxon>
        <taxon>Oldenlandia</taxon>
    </lineage>
</organism>
<sequence length="86" mass="9886">MLIVPDEKIDQTFELNNHDGYKMDSWNGYDPATYARVVETLEARDNARRKLDILGEDVDSAYKNPMPMHEDPLPDMDPNENSKSSN</sequence>
<dbReference type="EMBL" id="OX459122">
    <property type="protein sequence ID" value="CAI9107629.1"/>
    <property type="molecule type" value="Genomic_DNA"/>
</dbReference>
<evidence type="ECO:0000313" key="3">
    <source>
        <dbReference type="Proteomes" id="UP001161247"/>
    </source>
</evidence>
<feature type="region of interest" description="Disordered" evidence="1">
    <location>
        <begin position="58"/>
        <end position="86"/>
    </location>
</feature>
<protein>
    <submittedName>
        <fullName evidence="2">OLC1v1007027C1</fullName>
    </submittedName>
</protein>
<keyword evidence="3" id="KW-1185">Reference proteome</keyword>
<evidence type="ECO:0000256" key="1">
    <source>
        <dbReference type="SAM" id="MobiDB-lite"/>
    </source>
</evidence>
<dbReference type="Proteomes" id="UP001161247">
    <property type="component" value="Chromosome 5"/>
</dbReference>
<dbReference type="AlphaFoldDB" id="A0AAV1DIF8"/>
<gene>
    <name evidence="2" type="ORF">OLC1_LOCUS15893</name>
</gene>
<reference evidence="2" key="1">
    <citation type="submission" date="2023-03" db="EMBL/GenBank/DDBJ databases">
        <authorList>
            <person name="Julca I."/>
        </authorList>
    </citation>
    <scope>NUCLEOTIDE SEQUENCE</scope>
</reference>
<accession>A0AAV1DIF8</accession>